<name>A0A3E1R8X1_9BURK</name>
<evidence type="ECO:0000313" key="3">
    <source>
        <dbReference type="EMBL" id="RFO95805.1"/>
    </source>
</evidence>
<dbReference type="Gene3D" id="3.90.550.10">
    <property type="entry name" value="Spore Coat Polysaccharide Biosynthesis Protein SpsA, Chain A"/>
    <property type="match status" value="1"/>
</dbReference>
<dbReference type="GO" id="GO:0016740">
    <property type="term" value="F:transferase activity"/>
    <property type="evidence" value="ECO:0007669"/>
    <property type="project" value="UniProtKB-KW"/>
</dbReference>
<evidence type="ECO:0000259" key="2">
    <source>
        <dbReference type="Pfam" id="PF00535"/>
    </source>
</evidence>
<organism evidence="3 4">
    <name type="scientific">Rhodoferax lacus</name>
    <dbReference type="NCBI Taxonomy" id="2184758"/>
    <lineage>
        <taxon>Bacteria</taxon>
        <taxon>Pseudomonadati</taxon>
        <taxon>Pseudomonadota</taxon>
        <taxon>Betaproteobacteria</taxon>
        <taxon>Burkholderiales</taxon>
        <taxon>Comamonadaceae</taxon>
        <taxon>Rhodoferax</taxon>
    </lineage>
</organism>
<accession>A0A3E1R8X1</accession>
<proteinExistence type="inferred from homology"/>
<keyword evidence="4" id="KW-1185">Reference proteome</keyword>
<dbReference type="PANTHER" id="PTHR43630">
    <property type="entry name" value="POLY-BETA-1,6-N-ACETYL-D-GLUCOSAMINE SYNTHASE"/>
    <property type="match status" value="1"/>
</dbReference>
<dbReference type="InterPro" id="IPR001173">
    <property type="entry name" value="Glyco_trans_2-like"/>
</dbReference>
<dbReference type="RefSeq" id="WP_117179211.1">
    <property type="nucleotide sequence ID" value="NZ_QFZK01000012.1"/>
</dbReference>
<evidence type="ECO:0000256" key="1">
    <source>
        <dbReference type="ARBA" id="ARBA00038494"/>
    </source>
</evidence>
<keyword evidence="3" id="KW-0808">Transferase</keyword>
<dbReference type="InterPro" id="IPR029044">
    <property type="entry name" value="Nucleotide-diphossugar_trans"/>
</dbReference>
<dbReference type="EMBL" id="QFZK01000012">
    <property type="protein sequence ID" value="RFO95805.1"/>
    <property type="molecule type" value="Genomic_DNA"/>
</dbReference>
<dbReference type="SUPFAM" id="SSF53448">
    <property type="entry name" value="Nucleotide-diphospho-sugar transferases"/>
    <property type="match status" value="1"/>
</dbReference>
<feature type="domain" description="Glycosyltransferase 2-like" evidence="2">
    <location>
        <begin position="8"/>
        <end position="127"/>
    </location>
</feature>
<comment type="similarity">
    <text evidence="1">Belongs to the glycosyltransferase 2 family. WaaE/KdtX subfamily.</text>
</comment>
<protein>
    <submittedName>
        <fullName evidence="3">Glycosyl transferase family 2</fullName>
    </submittedName>
</protein>
<sequence>MSQASNISVLILTKNEQQDLPGCLTSVQWSDDVHVLDSHSTDDTVALAQAAGAHTTLRAFDGYASQRNFGLRLPFKHQWVLIVDADERIPASLVAEMQAFATSAPESVGAARMRRRDIWWDTWLRHAQISPFYVRLVKAGRAHYEREVNEVLVVDGDIHDLNEAFDHYPFSKGLDHWIAKHNVYSRMEAEVIASGQGIQPSWKTALFGRDFNERRGHQKAIFYRLPGRPLIKFLYMLVVRRAFLDGAAGIRYASLQAIYEYMIVLKVKELSHACRTTAPKSVS</sequence>
<comment type="caution">
    <text evidence="3">The sequence shown here is derived from an EMBL/GenBank/DDBJ whole genome shotgun (WGS) entry which is preliminary data.</text>
</comment>
<gene>
    <name evidence="3" type="ORF">DIC66_16595</name>
</gene>
<dbReference type="AlphaFoldDB" id="A0A3E1R8X1"/>
<reference evidence="3 4" key="1">
    <citation type="submission" date="2018-05" db="EMBL/GenBank/DDBJ databases">
        <title>Rhodoferax soyangensis sp.nov., isolated from an oligotrophic freshwater lake.</title>
        <authorList>
            <person name="Park M."/>
        </authorList>
    </citation>
    <scope>NUCLEOTIDE SEQUENCE [LARGE SCALE GENOMIC DNA]</scope>
    <source>
        <strain evidence="3 4">IMCC26218</strain>
    </source>
</reference>
<dbReference type="PANTHER" id="PTHR43630:SF2">
    <property type="entry name" value="GLYCOSYLTRANSFERASE"/>
    <property type="match status" value="1"/>
</dbReference>
<dbReference type="OrthoDB" id="9815923at2"/>
<evidence type="ECO:0000313" key="4">
    <source>
        <dbReference type="Proteomes" id="UP000260665"/>
    </source>
</evidence>
<dbReference type="Proteomes" id="UP000260665">
    <property type="component" value="Unassembled WGS sequence"/>
</dbReference>
<dbReference type="CDD" id="cd02511">
    <property type="entry name" value="Beta4Glucosyltransferase"/>
    <property type="match status" value="1"/>
</dbReference>
<dbReference type="Pfam" id="PF00535">
    <property type="entry name" value="Glycos_transf_2"/>
    <property type="match status" value="1"/>
</dbReference>